<comment type="caution">
    <text evidence="2">The sequence shown here is derived from an EMBL/GenBank/DDBJ whole genome shotgun (WGS) entry which is preliminary data.</text>
</comment>
<accession>A0A1J6KSL4</accession>
<dbReference type="Pfam" id="PF04450">
    <property type="entry name" value="BSP"/>
    <property type="match status" value="1"/>
</dbReference>
<dbReference type="PANTHER" id="PTHR33321:SF3">
    <property type="entry name" value="OS05G0582000 PROTEIN"/>
    <property type="match status" value="1"/>
</dbReference>
<keyword evidence="3" id="KW-1185">Reference proteome</keyword>
<evidence type="ECO:0000256" key="1">
    <source>
        <dbReference type="SAM" id="Phobius"/>
    </source>
</evidence>
<gene>
    <name evidence="2" type="ORF">A4A49_34264</name>
</gene>
<evidence type="ECO:0000313" key="2">
    <source>
        <dbReference type="EMBL" id="OIT22105.1"/>
    </source>
</evidence>
<keyword evidence="1" id="KW-1133">Transmembrane helix</keyword>
<name>A0A1J6KSL4_NICAT</name>
<reference evidence="2" key="1">
    <citation type="submission" date="2016-11" db="EMBL/GenBank/DDBJ databases">
        <title>The genome of Nicotiana attenuata.</title>
        <authorList>
            <person name="Xu S."/>
            <person name="Brockmoeller T."/>
            <person name="Gaquerel E."/>
            <person name="Navarro A."/>
            <person name="Kuhl H."/>
            <person name="Gase K."/>
            <person name="Ling Z."/>
            <person name="Zhou W."/>
            <person name="Kreitzer C."/>
            <person name="Stanke M."/>
            <person name="Tang H."/>
            <person name="Lyons E."/>
            <person name="Pandey P."/>
            <person name="Pandey S.P."/>
            <person name="Timmermann B."/>
            <person name="Baldwin I.T."/>
        </authorList>
    </citation>
    <scope>NUCLEOTIDE SEQUENCE [LARGE SCALE GENOMIC DNA]</scope>
    <source>
        <strain evidence="2">UT</strain>
    </source>
</reference>
<dbReference type="STRING" id="49451.A0A1J6KSL4"/>
<dbReference type="Gramene" id="OIT22105">
    <property type="protein sequence ID" value="OIT22105"/>
    <property type="gene ID" value="A4A49_34264"/>
</dbReference>
<dbReference type="AlphaFoldDB" id="A0A1J6KSL4"/>
<dbReference type="OrthoDB" id="1924946at2759"/>
<evidence type="ECO:0000313" key="3">
    <source>
        <dbReference type="Proteomes" id="UP000187609"/>
    </source>
</evidence>
<protein>
    <submittedName>
        <fullName evidence="2">Uncharacterized protein</fullName>
    </submittedName>
</protein>
<dbReference type="Proteomes" id="UP000187609">
    <property type="component" value="Unassembled WGS sequence"/>
</dbReference>
<dbReference type="KEGG" id="nau:109218048"/>
<dbReference type="PANTHER" id="PTHR33321">
    <property type="match status" value="1"/>
</dbReference>
<sequence>MEEKNQHLLQPLIKPTIKNSAIYPSSNLEVDENSHKSTSSNTSIFLRLVVVIFAIVVSLWANYEASKGFSITIVNEADATFAKKRFDLFFVSNDEATRLILKTSKFVENILYPTSDDDFGQPQIKKQVKHVILRLSSRNMTRSVIVESRDNNDEFALHISPSILYSPNFKHTMFLALQKGMARIWLWNGQGNAPTSLVNGMIEYITSLASSGRATSESESVEPVTANQSCWKSKNSRTIAKFLNYCEGKREGFVRRLNQAMKNGWHEKMIDDTLGIPAWHLCETYNSSGKLLNSV</sequence>
<dbReference type="InterPro" id="IPR007541">
    <property type="entry name" value="Uncharacterised_BSP"/>
</dbReference>
<keyword evidence="1" id="KW-0812">Transmembrane</keyword>
<dbReference type="EMBL" id="MJEQ01003892">
    <property type="protein sequence ID" value="OIT22105.1"/>
    <property type="molecule type" value="Genomic_DNA"/>
</dbReference>
<dbReference type="OMA" id="WWKDKDP"/>
<organism evidence="2 3">
    <name type="scientific">Nicotiana attenuata</name>
    <name type="common">Coyote tobacco</name>
    <dbReference type="NCBI Taxonomy" id="49451"/>
    <lineage>
        <taxon>Eukaryota</taxon>
        <taxon>Viridiplantae</taxon>
        <taxon>Streptophyta</taxon>
        <taxon>Embryophyta</taxon>
        <taxon>Tracheophyta</taxon>
        <taxon>Spermatophyta</taxon>
        <taxon>Magnoliopsida</taxon>
        <taxon>eudicotyledons</taxon>
        <taxon>Gunneridae</taxon>
        <taxon>Pentapetalae</taxon>
        <taxon>asterids</taxon>
        <taxon>lamiids</taxon>
        <taxon>Solanales</taxon>
        <taxon>Solanaceae</taxon>
        <taxon>Nicotianoideae</taxon>
        <taxon>Nicotianeae</taxon>
        <taxon>Nicotiana</taxon>
    </lineage>
</organism>
<feature type="transmembrane region" description="Helical" evidence="1">
    <location>
        <begin position="44"/>
        <end position="63"/>
    </location>
</feature>
<proteinExistence type="predicted"/>
<keyword evidence="1" id="KW-0472">Membrane</keyword>